<reference evidence="2 3" key="1">
    <citation type="submission" date="2019-12" db="EMBL/GenBank/DDBJ databases">
        <authorList>
            <person name="Alioto T."/>
            <person name="Alioto T."/>
            <person name="Gomez Garrido J."/>
        </authorList>
    </citation>
    <scope>NUCLEOTIDE SEQUENCE [LARGE SCALE GENOMIC DNA]</scope>
</reference>
<comment type="caution">
    <text evidence="2">The sequence shown here is derived from an EMBL/GenBank/DDBJ whole genome shotgun (WGS) entry which is preliminary data.</text>
</comment>
<feature type="compositionally biased region" description="Basic residues" evidence="1">
    <location>
        <begin position="18"/>
        <end position="30"/>
    </location>
</feature>
<keyword evidence="3" id="KW-1185">Reference proteome</keyword>
<dbReference type="PANTHER" id="PTHR36808">
    <property type="entry name" value="TRANSCRIPTIONAL REGULATOR ATRX-LIKE PROTEIN"/>
    <property type="match status" value="1"/>
</dbReference>
<sequence length="177" mass="19271">MNPASDSLSGPYNDYKSRKAKSGSQRRRKRGGDDLESILRQKALENFRKFQGGLLPSSNASLKIDNESDVNKISSVGANIIQDKSTKQDSSDGACLIRETNYSCMPALKRNLSHHKEIKKDITGYEDVGKVPITNKQNAIHSSDEVALPIPSENEDCTTAYAVISKPSSSTDPNLGA</sequence>
<dbReference type="OrthoDB" id="786617at2759"/>
<evidence type="ECO:0000256" key="1">
    <source>
        <dbReference type="SAM" id="MobiDB-lite"/>
    </source>
</evidence>
<evidence type="ECO:0000313" key="3">
    <source>
        <dbReference type="Proteomes" id="UP000594638"/>
    </source>
</evidence>
<protein>
    <submittedName>
        <fullName evidence="2">Uncharacterized protein</fullName>
    </submittedName>
</protein>
<gene>
    <name evidence="2" type="ORF">OLEA9_A004712</name>
</gene>
<dbReference type="EMBL" id="CACTIH010001919">
    <property type="protein sequence ID" value="CAA2968693.1"/>
    <property type="molecule type" value="Genomic_DNA"/>
</dbReference>
<dbReference type="Gramene" id="OE9A004712T1">
    <property type="protein sequence ID" value="OE9A004712C1"/>
    <property type="gene ID" value="OE9A004712"/>
</dbReference>
<accession>A0A8S0QSU4</accession>
<dbReference type="PANTHER" id="PTHR36808:SF1">
    <property type="entry name" value="TRANSCRIPTIONAL REGULATOR ATRX-LIKE PROTEIN"/>
    <property type="match status" value="1"/>
</dbReference>
<proteinExistence type="predicted"/>
<organism evidence="2 3">
    <name type="scientific">Olea europaea subsp. europaea</name>
    <dbReference type="NCBI Taxonomy" id="158383"/>
    <lineage>
        <taxon>Eukaryota</taxon>
        <taxon>Viridiplantae</taxon>
        <taxon>Streptophyta</taxon>
        <taxon>Embryophyta</taxon>
        <taxon>Tracheophyta</taxon>
        <taxon>Spermatophyta</taxon>
        <taxon>Magnoliopsida</taxon>
        <taxon>eudicotyledons</taxon>
        <taxon>Gunneridae</taxon>
        <taxon>Pentapetalae</taxon>
        <taxon>asterids</taxon>
        <taxon>lamiids</taxon>
        <taxon>Lamiales</taxon>
        <taxon>Oleaceae</taxon>
        <taxon>Oleeae</taxon>
        <taxon>Olea</taxon>
    </lineage>
</organism>
<dbReference type="AlphaFoldDB" id="A0A8S0QSU4"/>
<name>A0A8S0QSU4_OLEEU</name>
<feature type="region of interest" description="Disordered" evidence="1">
    <location>
        <begin position="1"/>
        <end position="35"/>
    </location>
</feature>
<evidence type="ECO:0000313" key="2">
    <source>
        <dbReference type="EMBL" id="CAA2968693.1"/>
    </source>
</evidence>
<dbReference type="Proteomes" id="UP000594638">
    <property type="component" value="Unassembled WGS sequence"/>
</dbReference>
<feature type="compositionally biased region" description="Polar residues" evidence="1">
    <location>
        <begin position="1"/>
        <end position="10"/>
    </location>
</feature>